<gene>
    <name evidence="3" type="ORF">BDZ94DRAFT_1063108</name>
</gene>
<dbReference type="Proteomes" id="UP000807353">
    <property type="component" value="Unassembled WGS sequence"/>
</dbReference>
<sequence>MKLNIGGRGPQSERSSHQSGRLDSACRVAGRGASNSNSLKTLFKSTRWLMGVLQALLANLLLFLSVHLIHFGKAAIWCTLEVSSYFL</sequence>
<keyword evidence="4" id="KW-1185">Reference proteome</keyword>
<keyword evidence="2" id="KW-0472">Membrane</keyword>
<feature type="transmembrane region" description="Helical" evidence="2">
    <location>
        <begin position="48"/>
        <end position="69"/>
    </location>
</feature>
<keyword evidence="2" id="KW-0812">Transmembrane</keyword>
<dbReference type="EMBL" id="MU150325">
    <property type="protein sequence ID" value="KAF9459028.1"/>
    <property type="molecule type" value="Genomic_DNA"/>
</dbReference>
<feature type="region of interest" description="Disordered" evidence="1">
    <location>
        <begin position="1"/>
        <end position="24"/>
    </location>
</feature>
<organism evidence="3 4">
    <name type="scientific">Collybia nuda</name>
    <dbReference type="NCBI Taxonomy" id="64659"/>
    <lineage>
        <taxon>Eukaryota</taxon>
        <taxon>Fungi</taxon>
        <taxon>Dikarya</taxon>
        <taxon>Basidiomycota</taxon>
        <taxon>Agaricomycotina</taxon>
        <taxon>Agaricomycetes</taxon>
        <taxon>Agaricomycetidae</taxon>
        <taxon>Agaricales</taxon>
        <taxon>Tricholomatineae</taxon>
        <taxon>Clitocybaceae</taxon>
        <taxon>Collybia</taxon>
    </lineage>
</organism>
<proteinExistence type="predicted"/>
<keyword evidence="2" id="KW-1133">Transmembrane helix</keyword>
<evidence type="ECO:0000313" key="3">
    <source>
        <dbReference type="EMBL" id="KAF9459028.1"/>
    </source>
</evidence>
<comment type="caution">
    <text evidence="3">The sequence shown here is derived from an EMBL/GenBank/DDBJ whole genome shotgun (WGS) entry which is preliminary data.</text>
</comment>
<dbReference type="AlphaFoldDB" id="A0A9P5XYG0"/>
<protein>
    <submittedName>
        <fullName evidence="3">Uncharacterized protein</fullName>
    </submittedName>
</protein>
<evidence type="ECO:0000313" key="4">
    <source>
        <dbReference type="Proteomes" id="UP000807353"/>
    </source>
</evidence>
<reference evidence="3" key="1">
    <citation type="submission" date="2020-11" db="EMBL/GenBank/DDBJ databases">
        <authorList>
            <consortium name="DOE Joint Genome Institute"/>
            <person name="Ahrendt S."/>
            <person name="Riley R."/>
            <person name="Andreopoulos W."/>
            <person name="Labutti K."/>
            <person name="Pangilinan J."/>
            <person name="Ruiz-Duenas F.J."/>
            <person name="Barrasa J.M."/>
            <person name="Sanchez-Garcia M."/>
            <person name="Camarero S."/>
            <person name="Miyauchi S."/>
            <person name="Serrano A."/>
            <person name="Linde D."/>
            <person name="Babiker R."/>
            <person name="Drula E."/>
            <person name="Ayuso-Fernandez I."/>
            <person name="Pacheco R."/>
            <person name="Padilla G."/>
            <person name="Ferreira P."/>
            <person name="Barriuso J."/>
            <person name="Kellner H."/>
            <person name="Castanera R."/>
            <person name="Alfaro M."/>
            <person name="Ramirez L."/>
            <person name="Pisabarro A.G."/>
            <person name="Kuo A."/>
            <person name="Tritt A."/>
            <person name="Lipzen A."/>
            <person name="He G."/>
            <person name="Yan M."/>
            <person name="Ng V."/>
            <person name="Cullen D."/>
            <person name="Martin F."/>
            <person name="Rosso M.-N."/>
            <person name="Henrissat B."/>
            <person name="Hibbett D."/>
            <person name="Martinez A.T."/>
            <person name="Grigoriev I.V."/>
        </authorList>
    </citation>
    <scope>NUCLEOTIDE SEQUENCE</scope>
    <source>
        <strain evidence="3">CBS 247.69</strain>
    </source>
</reference>
<evidence type="ECO:0000256" key="2">
    <source>
        <dbReference type="SAM" id="Phobius"/>
    </source>
</evidence>
<name>A0A9P5XYG0_9AGAR</name>
<evidence type="ECO:0000256" key="1">
    <source>
        <dbReference type="SAM" id="MobiDB-lite"/>
    </source>
</evidence>
<accession>A0A9P5XYG0</accession>